<gene>
    <name evidence="1" type="ORF">HNV11_19915</name>
</gene>
<reference evidence="1 2" key="1">
    <citation type="submission" date="2020-05" db="EMBL/GenBank/DDBJ databases">
        <title>Genome sequencing of Spirosoma sp. TS118.</title>
        <authorList>
            <person name="Lee J.-H."/>
            <person name="Jeong S."/>
            <person name="Zhao L."/>
            <person name="Jung J.-H."/>
            <person name="Kim M.-K."/>
            <person name="Lim S."/>
        </authorList>
    </citation>
    <scope>NUCLEOTIDE SEQUENCE [LARGE SCALE GENOMIC DNA]</scope>
    <source>
        <strain evidence="1 2">TS118</strain>
    </source>
</reference>
<proteinExistence type="predicted"/>
<evidence type="ECO:0000313" key="1">
    <source>
        <dbReference type="EMBL" id="QJW91484.1"/>
    </source>
</evidence>
<evidence type="ECO:0000313" key="2">
    <source>
        <dbReference type="Proteomes" id="UP000502756"/>
    </source>
</evidence>
<name>A0A6M5YD23_9BACT</name>
<accession>A0A6M5YD23</accession>
<organism evidence="1 2">
    <name type="scientific">Spirosoma taeanense</name>
    <dbReference type="NCBI Taxonomy" id="2735870"/>
    <lineage>
        <taxon>Bacteria</taxon>
        <taxon>Pseudomonadati</taxon>
        <taxon>Bacteroidota</taxon>
        <taxon>Cytophagia</taxon>
        <taxon>Cytophagales</taxon>
        <taxon>Cytophagaceae</taxon>
        <taxon>Spirosoma</taxon>
    </lineage>
</organism>
<dbReference type="RefSeq" id="WP_171741334.1">
    <property type="nucleotide sequence ID" value="NZ_CP053435.1"/>
</dbReference>
<dbReference type="AlphaFoldDB" id="A0A6M5YD23"/>
<dbReference type="Proteomes" id="UP000502756">
    <property type="component" value="Chromosome"/>
</dbReference>
<sequence>MVVLAFFGFAKSNSELDFLGLFHAKQGQEASLSDKPEANIKPETPSTATVIGSIVINGRNVSAEDVKQVRVKDQTAVQPARLSNNRFVLREVEIPRDRLLEIAIDLNDGRSPSQLFKLPQANKENTIDLREVLLEAKQISVNQRKTGQRNNPTIIIRNQNIQTN</sequence>
<dbReference type="EMBL" id="CP053435">
    <property type="protein sequence ID" value="QJW91484.1"/>
    <property type="molecule type" value="Genomic_DNA"/>
</dbReference>
<keyword evidence="2" id="KW-1185">Reference proteome</keyword>
<dbReference type="KEGG" id="stae:HNV11_19915"/>
<protein>
    <submittedName>
        <fullName evidence="1">Uncharacterized protein</fullName>
    </submittedName>
</protein>